<sequence>MFKLEKYPKELNKLDYDIKLRQAFMVYLERHYPEESEGYFMEYEERSVMQSKCKKGG</sequence>
<name>A0A7W3SRR0_9BACL</name>
<evidence type="ECO:0000313" key="1">
    <source>
        <dbReference type="EMBL" id="MBA9084833.1"/>
    </source>
</evidence>
<protein>
    <submittedName>
        <fullName evidence="1">Uncharacterized protein</fullName>
    </submittedName>
</protein>
<dbReference type="RefSeq" id="WP_182534814.1">
    <property type="nucleotide sequence ID" value="NZ_JACJIP010000006.1"/>
</dbReference>
<dbReference type="EMBL" id="JACJIP010000006">
    <property type="protein sequence ID" value="MBA9084833.1"/>
    <property type="molecule type" value="Genomic_DNA"/>
</dbReference>
<dbReference type="AlphaFoldDB" id="A0A7W3SRR0"/>
<reference evidence="1 2" key="1">
    <citation type="submission" date="2020-08" db="EMBL/GenBank/DDBJ databases">
        <title>Genomic Encyclopedia of Type Strains, Phase III (KMG-III): the genomes of soil and plant-associated and newly described type strains.</title>
        <authorList>
            <person name="Whitman W."/>
        </authorList>
    </citation>
    <scope>NUCLEOTIDE SEQUENCE [LARGE SCALE GENOMIC DNA]</scope>
    <source>
        <strain evidence="1 2">CECT 8693</strain>
    </source>
</reference>
<accession>A0A7W3SRR0</accession>
<gene>
    <name evidence="1" type="ORF">FHR92_001294</name>
</gene>
<organism evidence="1 2">
    <name type="scientific">Fontibacillus solani</name>
    <dbReference type="NCBI Taxonomy" id="1572857"/>
    <lineage>
        <taxon>Bacteria</taxon>
        <taxon>Bacillati</taxon>
        <taxon>Bacillota</taxon>
        <taxon>Bacilli</taxon>
        <taxon>Bacillales</taxon>
        <taxon>Paenibacillaceae</taxon>
        <taxon>Fontibacillus</taxon>
    </lineage>
</organism>
<evidence type="ECO:0000313" key="2">
    <source>
        <dbReference type="Proteomes" id="UP000567067"/>
    </source>
</evidence>
<proteinExistence type="predicted"/>
<keyword evidence="2" id="KW-1185">Reference proteome</keyword>
<dbReference type="Proteomes" id="UP000567067">
    <property type="component" value="Unassembled WGS sequence"/>
</dbReference>
<comment type="caution">
    <text evidence="1">The sequence shown here is derived from an EMBL/GenBank/DDBJ whole genome shotgun (WGS) entry which is preliminary data.</text>
</comment>